<dbReference type="CDD" id="cd19094">
    <property type="entry name" value="AKR_Tas-like"/>
    <property type="match status" value="1"/>
</dbReference>
<dbReference type="InterPro" id="IPR036812">
    <property type="entry name" value="NAD(P)_OxRdtase_dom_sf"/>
</dbReference>
<evidence type="ECO:0000259" key="3">
    <source>
        <dbReference type="Pfam" id="PF00248"/>
    </source>
</evidence>
<feature type="domain" description="NADP-dependent oxidoreductase" evidence="3">
    <location>
        <begin position="2"/>
        <end position="328"/>
    </location>
</feature>
<dbReference type="SUPFAM" id="SSF51430">
    <property type="entry name" value="NAD(P)-linked oxidoreductase"/>
    <property type="match status" value="1"/>
</dbReference>
<gene>
    <name evidence="4" type="ORF">AYBTSS11_LOCUS21012</name>
</gene>
<evidence type="ECO:0000256" key="2">
    <source>
        <dbReference type="ARBA" id="ARBA00023002"/>
    </source>
</evidence>
<dbReference type="AlphaFoldDB" id="A0AA86SUZ4"/>
<proteinExistence type="predicted"/>
<dbReference type="InterPro" id="IPR020471">
    <property type="entry name" value="AKR"/>
</dbReference>
<dbReference type="PANTHER" id="PTHR43364:SF4">
    <property type="entry name" value="NAD(P)-LINKED OXIDOREDUCTASE SUPERFAMILY PROTEIN"/>
    <property type="match status" value="1"/>
</dbReference>
<dbReference type="InterPro" id="IPR023210">
    <property type="entry name" value="NADP_OxRdtase_dom"/>
</dbReference>
<keyword evidence="5" id="KW-1185">Reference proteome</keyword>
<dbReference type="InterPro" id="IPR050523">
    <property type="entry name" value="AKR_Detox_Biosynth"/>
</dbReference>
<sequence length="338" mass="38354">MTFGEQNTEKEAHDILNYAFDRGINAIDTAEAVYPIPIKKETQGRTDLYIGSWLKSQPRDKIILATKVCGYSERSSYMRENANVLRVDAVNIRESVEKSLKRLGTDYIDLLQIHWPDRYVPLFGEYSYDPSKWRPSVPFVEQLQAFQEVINEGKVRYIGVSNETSYGVMEFVHAAKVEGLPKIVSIQNSYSLLVRCRFEVDLVEVCHPKNYNIGLLSYSPLGGGSLTGKYIDINSDTAKRGRFNLFPGYMERYNKSAAREVTIKYLELAKKHGLTPVQLALGFARDRPFMTSSIFGATSVDQLKEDIDAFTTTERPLPAEVMADIEAIFKKYKDPAIL</sequence>
<dbReference type="Gene3D" id="3.20.20.100">
    <property type="entry name" value="NADP-dependent oxidoreductase domain"/>
    <property type="match status" value="1"/>
</dbReference>
<protein>
    <recommendedName>
        <fullName evidence="3">NADP-dependent oxidoreductase domain-containing protein</fullName>
    </recommendedName>
</protein>
<dbReference type="Gramene" id="rna-AYBTSS11_LOCUS21012">
    <property type="protein sequence ID" value="CAJ1967121.1"/>
    <property type="gene ID" value="gene-AYBTSS11_LOCUS21012"/>
</dbReference>
<evidence type="ECO:0000313" key="4">
    <source>
        <dbReference type="EMBL" id="CAJ1967121.1"/>
    </source>
</evidence>
<accession>A0AA86SUZ4</accession>
<dbReference type="EMBL" id="OY731404">
    <property type="protein sequence ID" value="CAJ1967121.1"/>
    <property type="molecule type" value="Genomic_DNA"/>
</dbReference>
<organism evidence="4 5">
    <name type="scientific">Sphenostylis stenocarpa</name>
    <dbReference type="NCBI Taxonomy" id="92480"/>
    <lineage>
        <taxon>Eukaryota</taxon>
        <taxon>Viridiplantae</taxon>
        <taxon>Streptophyta</taxon>
        <taxon>Embryophyta</taxon>
        <taxon>Tracheophyta</taxon>
        <taxon>Spermatophyta</taxon>
        <taxon>Magnoliopsida</taxon>
        <taxon>eudicotyledons</taxon>
        <taxon>Gunneridae</taxon>
        <taxon>Pentapetalae</taxon>
        <taxon>rosids</taxon>
        <taxon>fabids</taxon>
        <taxon>Fabales</taxon>
        <taxon>Fabaceae</taxon>
        <taxon>Papilionoideae</taxon>
        <taxon>50 kb inversion clade</taxon>
        <taxon>NPAAA clade</taxon>
        <taxon>indigoferoid/millettioid clade</taxon>
        <taxon>Phaseoleae</taxon>
        <taxon>Sphenostylis</taxon>
    </lineage>
</organism>
<dbReference type="PRINTS" id="PR00069">
    <property type="entry name" value="ALDKETRDTASE"/>
</dbReference>
<dbReference type="FunFam" id="3.20.20.100:FF:000005">
    <property type="entry name" value="NADP(H)-dependent aldo-keto reductase"/>
    <property type="match status" value="1"/>
</dbReference>
<dbReference type="GO" id="GO:0016491">
    <property type="term" value="F:oxidoreductase activity"/>
    <property type="evidence" value="ECO:0007669"/>
    <property type="project" value="UniProtKB-KW"/>
</dbReference>
<dbReference type="Proteomes" id="UP001189624">
    <property type="component" value="Chromosome 7"/>
</dbReference>
<keyword evidence="2" id="KW-0560">Oxidoreductase</keyword>
<evidence type="ECO:0000256" key="1">
    <source>
        <dbReference type="ARBA" id="ARBA00022857"/>
    </source>
</evidence>
<keyword evidence="1" id="KW-0521">NADP</keyword>
<name>A0AA86SUZ4_9FABA</name>
<dbReference type="PANTHER" id="PTHR43364">
    <property type="entry name" value="NADH-SPECIFIC METHYLGLYOXAL REDUCTASE-RELATED"/>
    <property type="match status" value="1"/>
</dbReference>
<dbReference type="Pfam" id="PF00248">
    <property type="entry name" value="Aldo_ket_red"/>
    <property type="match status" value="1"/>
</dbReference>
<evidence type="ECO:0000313" key="5">
    <source>
        <dbReference type="Proteomes" id="UP001189624"/>
    </source>
</evidence>
<reference evidence="4" key="1">
    <citation type="submission" date="2023-10" db="EMBL/GenBank/DDBJ databases">
        <authorList>
            <person name="Domelevo Entfellner J.-B."/>
        </authorList>
    </citation>
    <scope>NUCLEOTIDE SEQUENCE</scope>
</reference>